<dbReference type="RefSeq" id="WP_274688932.1">
    <property type="nucleotide sequence ID" value="NZ_JAPMOU010000012.1"/>
</dbReference>
<feature type="transmembrane region" description="Helical" evidence="10">
    <location>
        <begin position="63"/>
        <end position="83"/>
    </location>
</feature>
<keyword evidence="2" id="KW-0813">Transport</keyword>
<keyword evidence="4" id="KW-1003">Cell membrane</keyword>
<evidence type="ECO:0000256" key="10">
    <source>
        <dbReference type="SAM" id="Phobius"/>
    </source>
</evidence>
<dbReference type="Pfam" id="PF01554">
    <property type="entry name" value="MatE"/>
    <property type="match status" value="2"/>
</dbReference>
<evidence type="ECO:0000256" key="6">
    <source>
        <dbReference type="ARBA" id="ARBA00022989"/>
    </source>
</evidence>
<comment type="caution">
    <text evidence="11">The sequence shown here is derived from an EMBL/GenBank/DDBJ whole genome shotgun (WGS) entry which is preliminary data.</text>
</comment>
<dbReference type="InterPro" id="IPR048279">
    <property type="entry name" value="MdtK-like"/>
</dbReference>
<feature type="transmembrane region" description="Helical" evidence="10">
    <location>
        <begin position="280"/>
        <end position="301"/>
    </location>
</feature>
<evidence type="ECO:0000256" key="9">
    <source>
        <dbReference type="ARBA" id="ARBA00031636"/>
    </source>
</evidence>
<keyword evidence="6 10" id="KW-1133">Transmembrane helix</keyword>
<keyword evidence="7" id="KW-0406">Ion transport</keyword>
<evidence type="ECO:0000256" key="2">
    <source>
        <dbReference type="ARBA" id="ARBA00022448"/>
    </source>
</evidence>
<organism evidence="11 12">
    <name type="scientific">Spartinivicinus poritis</name>
    <dbReference type="NCBI Taxonomy" id="2994640"/>
    <lineage>
        <taxon>Bacteria</taxon>
        <taxon>Pseudomonadati</taxon>
        <taxon>Pseudomonadota</taxon>
        <taxon>Gammaproteobacteria</taxon>
        <taxon>Oceanospirillales</taxon>
        <taxon>Zooshikellaceae</taxon>
        <taxon>Spartinivicinus</taxon>
    </lineage>
</organism>
<evidence type="ECO:0000256" key="4">
    <source>
        <dbReference type="ARBA" id="ARBA00022475"/>
    </source>
</evidence>
<dbReference type="EMBL" id="JAPMOU010000012">
    <property type="protein sequence ID" value="MDE1462575.1"/>
    <property type="molecule type" value="Genomic_DNA"/>
</dbReference>
<dbReference type="NCBIfam" id="TIGR00797">
    <property type="entry name" value="matE"/>
    <property type="match status" value="1"/>
</dbReference>
<dbReference type="PANTHER" id="PTHR43298">
    <property type="entry name" value="MULTIDRUG RESISTANCE PROTEIN NORM-RELATED"/>
    <property type="match status" value="1"/>
</dbReference>
<feature type="transmembrane region" description="Helical" evidence="10">
    <location>
        <begin position="20"/>
        <end position="43"/>
    </location>
</feature>
<evidence type="ECO:0000256" key="7">
    <source>
        <dbReference type="ARBA" id="ARBA00023065"/>
    </source>
</evidence>
<reference evidence="11 12" key="1">
    <citation type="submission" date="2022-11" db="EMBL/GenBank/DDBJ databases">
        <title>Spartinivicinus poritis sp. nov., isolated from scleractinian coral Porites lutea.</title>
        <authorList>
            <person name="Zhang G."/>
            <person name="Cai L."/>
            <person name="Wei Q."/>
        </authorList>
    </citation>
    <scope>NUCLEOTIDE SEQUENCE [LARGE SCALE GENOMIC DNA]</scope>
    <source>
        <strain evidence="11 12">A2-2</strain>
    </source>
</reference>
<feature type="transmembrane region" description="Helical" evidence="10">
    <location>
        <begin position="321"/>
        <end position="341"/>
    </location>
</feature>
<evidence type="ECO:0000256" key="3">
    <source>
        <dbReference type="ARBA" id="ARBA00022449"/>
    </source>
</evidence>
<dbReference type="InterPro" id="IPR050222">
    <property type="entry name" value="MATE_MdtK"/>
</dbReference>
<name>A0ABT5U880_9GAMM</name>
<evidence type="ECO:0000256" key="1">
    <source>
        <dbReference type="ARBA" id="ARBA00004429"/>
    </source>
</evidence>
<evidence type="ECO:0000256" key="5">
    <source>
        <dbReference type="ARBA" id="ARBA00022692"/>
    </source>
</evidence>
<feature type="transmembrane region" description="Helical" evidence="10">
    <location>
        <begin position="195"/>
        <end position="219"/>
    </location>
</feature>
<dbReference type="PANTHER" id="PTHR43298:SF2">
    <property type="entry name" value="FMN_FAD EXPORTER YEEO-RELATED"/>
    <property type="match status" value="1"/>
</dbReference>
<evidence type="ECO:0000313" key="11">
    <source>
        <dbReference type="EMBL" id="MDE1462575.1"/>
    </source>
</evidence>
<dbReference type="PIRSF" id="PIRSF006603">
    <property type="entry name" value="DinF"/>
    <property type="match status" value="1"/>
</dbReference>
<evidence type="ECO:0000256" key="8">
    <source>
        <dbReference type="ARBA" id="ARBA00023136"/>
    </source>
</evidence>
<feature type="transmembrane region" description="Helical" evidence="10">
    <location>
        <begin position="389"/>
        <end position="410"/>
    </location>
</feature>
<proteinExistence type="predicted"/>
<feature type="transmembrane region" description="Helical" evidence="10">
    <location>
        <begin position="422"/>
        <end position="442"/>
    </location>
</feature>
<evidence type="ECO:0000313" key="12">
    <source>
        <dbReference type="Proteomes" id="UP001528823"/>
    </source>
</evidence>
<gene>
    <name evidence="11" type="ORF">ORQ98_11400</name>
</gene>
<feature type="transmembrane region" description="Helical" evidence="10">
    <location>
        <begin position="136"/>
        <end position="154"/>
    </location>
</feature>
<protein>
    <recommendedName>
        <fullName evidence="9">Multidrug-efflux transporter</fullName>
    </recommendedName>
</protein>
<sequence length="468" mass="51935">MLSRTGNYLSTKAEIKQLGLLALPIMFSRFSFVAIGFIGIVMAGQISTVDLAAVATGSNIFGFLVHISTGVLSALTPQLAFFFGKKQYDRMAIKMTQALWVALALGLVMAFCFQNIEPLLQWYEVSPELKNRISQYLYIISWGMPAMMLVQLLISFFNSIGQPKPVMFIVLIAMLLNIPVNALFIYGWFGLEPLGGIGCGWGVTFTAVFMLMALFVYYLKQYAHFRLFRFYLAVRINQLKQFLKLGLPISGQIFAELSIMTAISLSIAHLDPTLIAAHQIAINVSEFLLTVLFGISIAITIRTGQTLGQKEPQLAARRSWFAVKLAALIGFVFMAVVLLFSQKIPMLYSNDAAILEVASPLMFFVAILHFFAALKVGVVGALKGYHDTALTVLIYIIGYFCLVFPLGSYFSTFKGQAVQGFWYALILGTALIALLVSLRLRYITENKSFFRKQFKNAGEKKDSVASSI</sequence>
<keyword evidence="8 10" id="KW-0472">Membrane</keyword>
<feature type="transmembrane region" description="Helical" evidence="10">
    <location>
        <begin position="361"/>
        <end position="382"/>
    </location>
</feature>
<accession>A0ABT5U880</accession>
<feature type="transmembrane region" description="Helical" evidence="10">
    <location>
        <begin position="166"/>
        <end position="189"/>
    </location>
</feature>
<keyword evidence="5 10" id="KW-0812">Transmembrane</keyword>
<keyword evidence="12" id="KW-1185">Reference proteome</keyword>
<dbReference type="CDD" id="cd13131">
    <property type="entry name" value="MATE_NorM_like"/>
    <property type="match status" value="1"/>
</dbReference>
<keyword evidence="3" id="KW-0050">Antiport</keyword>
<feature type="transmembrane region" description="Helical" evidence="10">
    <location>
        <begin position="245"/>
        <end position="268"/>
    </location>
</feature>
<dbReference type="InterPro" id="IPR002528">
    <property type="entry name" value="MATE_fam"/>
</dbReference>
<dbReference type="Proteomes" id="UP001528823">
    <property type="component" value="Unassembled WGS sequence"/>
</dbReference>
<feature type="transmembrane region" description="Helical" evidence="10">
    <location>
        <begin position="95"/>
        <end position="116"/>
    </location>
</feature>
<comment type="subcellular location">
    <subcellularLocation>
        <location evidence="1">Cell inner membrane</location>
        <topology evidence="1">Multi-pass membrane protein</topology>
    </subcellularLocation>
</comment>